<dbReference type="AlphaFoldDB" id="B6XC26"/>
<evidence type="ECO:0000313" key="2">
    <source>
        <dbReference type="Proteomes" id="UP000003729"/>
    </source>
</evidence>
<evidence type="ECO:0000313" key="1">
    <source>
        <dbReference type="EMBL" id="EEB47178.1"/>
    </source>
</evidence>
<accession>B6XC26</accession>
<protein>
    <submittedName>
        <fullName evidence="1">Uncharacterized protein</fullName>
    </submittedName>
</protein>
<sequence length="39" mass="4422">MWAVLCVFKPMFGQLLITQYTVFEVITKSSASIIRLSAE</sequence>
<dbReference type="EMBL" id="ABXW01000014">
    <property type="protein sequence ID" value="EEB47178.1"/>
    <property type="molecule type" value="Genomic_DNA"/>
</dbReference>
<name>B6XC26_9GAMM</name>
<organism evidence="1 2">
    <name type="scientific">Providencia alcalifaciens DSM 30120</name>
    <dbReference type="NCBI Taxonomy" id="520999"/>
    <lineage>
        <taxon>Bacteria</taxon>
        <taxon>Pseudomonadati</taxon>
        <taxon>Pseudomonadota</taxon>
        <taxon>Gammaproteobacteria</taxon>
        <taxon>Enterobacterales</taxon>
        <taxon>Morganellaceae</taxon>
        <taxon>Providencia</taxon>
    </lineage>
</organism>
<dbReference type="Proteomes" id="UP000003729">
    <property type="component" value="Unassembled WGS sequence"/>
</dbReference>
<proteinExistence type="predicted"/>
<comment type="caution">
    <text evidence="1">The sequence shown here is derived from an EMBL/GenBank/DDBJ whole genome shotgun (WGS) entry which is preliminary data.</text>
</comment>
<reference evidence="1 2" key="2">
    <citation type="submission" date="2008-10" db="EMBL/GenBank/DDBJ databases">
        <authorList>
            <person name="Fulton L."/>
            <person name="Clifton S."/>
            <person name="Fulton B."/>
            <person name="Xu J."/>
            <person name="Minx P."/>
            <person name="Pepin K.H."/>
            <person name="Johnson M."/>
            <person name="Bhonagiri V."/>
            <person name="Nash W.E."/>
            <person name="Mardis E.R."/>
            <person name="Wilson R.K."/>
        </authorList>
    </citation>
    <scope>NUCLEOTIDE SEQUENCE [LARGE SCALE GENOMIC DNA]</scope>
    <source>
        <strain evidence="1 2">DSM 30120</strain>
    </source>
</reference>
<gene>
    <name evidence="1" type="ORF">PROVALCAL_00887</name>
</gene>
<reference evidence="1 2" key="1">
    <citation type="submission" date="2008-10" db="EMBL/GenBank/DDBJ databases">
        <title>Draft genome sequence of Providencia alcalifaciens (DSM 30120).</title>
        <authorList>
            <person name="Sudarsanam P."/>
            <person name="Ley R."/>
            <person name="Guruge J."/>
            <person name="Turnbaugh P.J."/>
            <person name="Mahowald M."/>
            <person name="Liep D."/>
            <person name="Gordon J."/>
        </authorList>
    </citation>
    <scope>NUCLEOTIDE SEQUENCE [LARGE SCALE GENOMIC DNA]</scope>
    <source>
        <strain evidence="1 2">DSM 30120</strain>
    </source>
</reference>